<gene>
    <name evidence="7" type="primary">nasA</name>
    <name evidence="7" type="ORF">MAMC_02186</name>
</gene>
<dbReference type="EMBL" id="CABFUZ020000258">
    <property type="protein sequence ID" value="VVM08471.1"/>
    <property type="molecule type" value="Genomic_DNA"/>
</dbReference>
<dbReference type="Gene3D" id="2.40.40.20">
    <property type="match status" value="1"/>
</dbReference>
<name>A0A5E6MQM7_9BACT</name>
<evidence type="ECO:0000313" key="8">
    <source>
        <dbReference type="Proteomes" id="UP000381693"/>
    </source>
</evidence>
<dbReference type="SUPFAM" id="SSF50692">
    <property type="entry name" value="ADC-like"/>
    <property type="match status" value="1"/>
</dbReference>
<dbReference type="SMART" id="SM00926">
    <property type="entry name" value="Molybdop_Fe4S4"/>
    <property type="match status" value="1"/>
</dbReference>
<evidence type="ECO:0000259" key="6">
    <source>
        <dbReference type="SMART" id="SM00926"/>
    </source>
</evidence>
<keyword evidence="2" id="KW-0479">Metal-binding</keyword>
<dbReference type="PANTHER" id="PTHR43105">
    <property type="entry name" value="RESPIRATORY NITRATE REDUCTASE"/>
    <property type="match status" value="1"/>
</dbReference>
<evidence type="ECO:0000256" key="1">
    <source>
        <dbReference type="ARBA" id="ARBA00022485"/>
    </source>
</evidence>
<dbReference type="GO" id="GO:0043546">
    <property type="term" value="F:molybdopterin cofactor binding"/>
    <property type="evidence" value="ECO:0007669"/>
    <property type="project" value="InterPro"/>
</dbReference>
<accession>A0A5E6MQM7</accession>
<feature type="region of interest" description="Disordered" evidence="5">
    <location>
        <begin position="711"/>
        <end position="736"/>
    </location>
</feature>
<feature type="compositionally biased region" description="Basic and acidic residues" evidence="5">
    <location>
        <begin position="711"/>
        <end position="730"/>
    </location>
</feature>
<dbReference type="Pfam" id="PF01568">
    <property type="entry name" value="Molydop_binding"/>
    <property type="match status" value="1"/>
</dbReference>
<dbReference type="InterPro" id="IPR009010">
    <property type="entry name" value="Asp_de-COase-like_dom_sf"/>
</dbReference>
<sequence>MWNPSQPVFAESVRTRTRPGSVSAAKAATHCPYCGLQCAIDIVPDPSGARVRSRSFPTNRGILCPKGWAAAEPLRHRERLLVPWIRSTKNGPLRPASWEEALDRTAKAIRRIQSHHGRNAFGLFGGGGLTNEKAYLLGKFARVGLRTSSIDYNGRFCMSSAAVALQKSFGLDRGLPFPLADLSKTEVLVLVGANVVETMPPLQGYLQELRAAGGTLVVVDPRTTPTARCADLHLSIRPGSDAALALGLLHWAIAQDWVDAEFIANRTTGFEEVRRQALAFWPERAARMTGLSPAQIREAATLLGKAKTAIFLSGRGGEQQSHSVANLLAWINLCLALGKAGKPFCGFGSLTGQGNGQGAREQGLKADQLPGYRSLELPADREALCRFWGIRDAELPHSGPTADPLLRSCGLPGGLQGLLVLGSNPVVSAPKSLEIAERLRSLPFLVVVDFFLSETAALADVVFPSAQWAEEEGTVTNLEGRVLLREQALPAPPGIRTDLEILHGLAQRLGCANAFPAQASQVFDELRRASSGGKADYSGITYSRLRQEEGIFWPCPSSGHPGTPRLFLEGFATADGRARFHPIEEALPAELPDGDYPLWLTTGRQLAHYQSGTQTRRSPSLLAREPEPTVEIHPAMAEKLQIAEGDRVRLITRRGFLRASARLSLAVRIDSLFASFHWGGEGSANRVTNPALDRDSGMPEFKLCAARVERESGAGAGAEDRSGRSEAKLENRRRKR</sequence>
<dbReference type="CDD" id="cd00508">
    <property type="entry name" value="MopB_CT_Fdh-Nap-like"/>
    <property type="match status" value="1"/>
</dbReference>
<dbReference type="InterPro" id="IPR006656">
    <property type="entry name" value="Mopterin_OxRdtase"/>
</dbReference>
<protein>
    <submittedName>
        <fullName evidence="7">Assimilatory nitrate reductase catalytic subunit</fullName>
    </submittedName>
</protein>
<evidence type="ECO:0000256" key="4">
    <source>
        <dbReference type="ARBA" id="ARBA00023014"/>
    </source>
</evidence>
<keyword evidence="3" id="KW-0408">Iron</keyword>
<evidence type="ECO:0000256" key="3">
    <source>
        <dbReference type="ARBA" id="ARBA00023004"/>
    </source>
</evidence>
<keyword evidence="4" id="KW-0411">Iron-sulfur</keyword>
<dbReference type="OrthoDB" id="9805142at2"/>
<proteinExistence type="predicted"/>
<dbReference type="InterPro" id="IPR006963">
    <property type="entry name" value="Mopterin_OxRdtase_4Fe-4S_dom"/>
</dbReference>
<reference evidence="7" key="1">
    <citation type="submission" date="2019-09" db="EMBL/GenBank/DDBJ databases">
        <authorList>
            <person name="Cremers G."/>
        </authorList>
    </citation>
    <scope>NUCLEOTIDE SEQUENCE [LARGE SCALE GENOMIC DNA]</scope>
    <source>
        <strain evidence="7">3B</strain>
    </source>
</reference>
<dbReference type="GO" id="GO:0003954">
    <property type="term" value="F:NADH dehydrogenase activity"/>
    <property type="evidence" value="ECO:0007669"/>
    <property type="project" value="TreeGrafter"/>
</dbReference>
<dbReference type="GO" id="GO:0046872">
    <property type="term" value="F:metal ion binding"/>
    <property type="evidence" value="ECO:0007669"/>
    <property type="project" value="UniProtKB-KW"/>
</dbReference>
<dbReference type="InterPro" id="IPR006657">
    <property type="entry name" value="MoPterin_dinucl-bd_dom"/>
</dbReference>
<dbReference type="PANTHER" id="PTHR43105:SF10">
    <property type="entry name" value="NADH-QUINONE OXIDOREDUCTASE SUBUNIT G"/>
    <property type="match status" value="1"/>
</dbReference>
<organism evidence="7 8">
    <name type="scientific">Methylacidimicrobium cyclopophantes</name>
    <dbReference type="NCBI Taxonomy" id="1041766"/>
    <lineage>
        <taxon>Bacteria</taxon>
        <taxon>Pseudomonadati</taxon>
        <taxon>Verrucomicrobiota</taxon>
        <taxon>Methylacidimicrobium</taxon>
    </lineage>
</organism>
<dbReference type="Proteomes" id="UP000381693">
    <property type="component" value="Unassembled WGS sequence"/>
</dbReference>
<dbReference type="Gene3D" id="3.40.228.10">
    <property type="entry name" value="Dimethylsulfoxide Reductase, domain 2"/>
    <property type="match status" value="1"/>
</dbReference>
<evidence type="ECO:0000256" key="2">
    <source>
        <dbReference type="ARBA" id="ARBA00022723"/>
    </source>
</evidence>
<dbReference type="Gene3D" id="3.40.50.740">
    <property type="match status" value="1"/>
</dbReference>
<dbReference type="Pfam" id="PF00384">
    <property type="entry name" value="Molybdopterin"/>
    <property type="match status" value="1"/>
</dbReference>
<dbReference type="GO" id="GO:0016020">
    <property type="term" value="C:membrane"/>
    <property type="evidence" value="ECO:0007669"/>
    <property type="project" value="TreeGrafter"/>
</dbReference>
<comment type="caution">
    <text evidence="7">The sequence shown here is derived from an EMBL/GenBank/DDBJ whole genome shotgun (WGS) entry which is preliminary data.</text>
</comment>
<evidence type="ECO:0000256" key="5">
    <source>
        <dbReference type="SAM" id="MobiDB-lite"/>
    </source>
</evidence>
<dbReference type="RefSeq" id="WP_142526058.1">
    <property type="nucleotide sequence ID" value="NZ_CABFUZ020000258.1"/>
</dbReference>
<dbReference type="SUPFAM" id="SSF53706">
    <property type="entry name" value="Formate dehydrogenase/DMSO reductase, domains 1-3"/>
    <property type="match status" value="1"/>
</dbReference>
<dbReference type="Pfam" id="PF04879">
    <property type="entry name" value="Molybdop_Fe4S4"/>
    <property type="match status" value="1"/>
</dbReference>
<dbReference type="GO" id="GO:0051539">
    <property type="term" value="F:4 iron, 4 sulfur cluster binding"/>
    <property type="evidence" value="ECO:0007669"/>
    <property type="project" value="UniProtKB-KW"/>
</dbReference>
<feature type="domain" description="4Fe-4S Mo/W bis-MGD-type" evidence="6">
    <location>
        <begin position="24"/>
        <end position="76"/>
    </location>
</feature>
<dbReference type="Gene3D" id="2.20.25.90">
    <property type="entry name" value="ADC-like domains"/>
    <property type="match status" value="1"/>
</dbReference>
<dbReference type="AlphaFoldDB" id="A0A5E6MQM7"/>
<dbReference type="InterPro" id="IPR050123">
    <property type="entry name" value="Prok_molybdopt-oxidoreductase"/>
</dbReference>
<dbReference type="GO" id="GO:0022904">
    <property type="term" value="P:respiratory electron transport chain"/>
    <property type="evidence" value="ECO:0007669"/>
    <property type="project" value="TreeGrafter"/>
</dbReference>
<keyword evidence="1" id="KW-0004">4Fe-4S</keyword>
<keyword evidence="8" id="KW-1185">Reference proteome</keyword>
<evidence type="ECO:0000313" key="7">
    <source>
        <dbReference type="EMBL" id="VVM08471.1"/>
    </source>
</evidence>